<comment type="caution">
    <text evidence="3">The sequence shown here is derived from an EMBL/GenBank/DDBJ whole genome shotgun (WGS) entry which is preliminary data.</text>
</comment>
<feature type="transmembrane region" description="Helical" evidence="2">
    <location>
        <begin position="6"/>
        <end position="26"/>
    </location>
</feature>
<sequence>MAEIFFRLLNLAVPAVVLFFVIYWSVRLAIRHEKRRKPSTRDLDRERHARVTAERAAQRREWKERQAQKGKPTDQ</sequence>
<accession>A0ABW6VCA3</accession>
<keyword evidence="2" id="KW-1133">Transmembrane helix</keyword>
<feature type="compositionally biased region" description="Basic and acidic residues" evidence="1">
    <location>
        <begin position="39"/>
        <end position="75"/>
    </location>
</feature>
<evidence type="ECO:0000313" key="4">
    <source>
        <dbReference type="Proteomes" id="UP001602119"/>
    </source>
</evidence>
<dbReference type="Proteomes" id="UP001602119">
    <property type="component" value="Unassembled WGS sequence"/>
</dbReference>
<dbReference type="EMBL" id="JBIAXI010000021">
    <property type="protein sequence ID" value="MFF4776974.1"/>
    <property type="molecule type" value="Genomic_DNA"/>
</dbReference>
<keyword evidence="2" id="KW-0472">Membrane</keyword>
<evidence type="ECO:0000313" key="3">
    <source>
        <dbReference type="EMBL" id="MFF4776974.1"/>
    </source>
</evidence>
<protein>
    <submittedName>
        <fullName evidence="3">Uncharacterized protein</fullName>
    </submittedName>
</protein>
<name>A0ABW6VCA3_MICFU</name>
<dbReference type="RefSeq" id="WP_387345385.1">
    <property type="nucleotide sequence ID" value="NZ_JBIAXI010000021.1"/>
</dbReference>
<keyword evidence="4" id="KW-1185">Reference proteome</keyword>
<evidence type="ECO:0000256" key="2">
    <source>
        <dbReference type="SAM" id="Phobius"/>
    </source>
</evidence>
<reference evidence="3 4" key="1">
    <citation type="submission" date="2024-10" db="EMBL/GenBank/DDBJ databases">
        <title>The Natural Products Discovery Center: Release of the First 8490 Sequenced Strains for Exploring Actinobacteria Biosynthetic Diversity.</title>
        <authorList>
            <person name="Kalkreuter E."/>
            <person name="Kautsar S.A."/>
            <person name="Yang D."/>
            <person name="Bader C.D."/>
            <person name="Teijaro C.N."/>
            <person name="Fluegel L."/>
            <person name="Davis C.M."/>
            <person name="Simpson J.R."/>
            <person name="Lauterbach L."/>
            <person name="Steele A.D."/>
            <person name="Gui C."/>
            <person name="Meng S."/>
            <person name="Li G."/>
            <person name="Viehrig K."/>
            <person name="Ye F."/>
            <person name="Su P."/>
            <person name="Kiefer A.F."/>
            <person name="Nichols A."/>
            <person name="Cepeda A.J."/>
            <person name="Yan W."/>
            <person name="Fan B."/>
            <person name="Jiang Y."/>
            <person name="Adhikari A."/>
            <person name="Zheng C.-J."/>
            <person name="Schuster L."/>
            <person name="Cowan T.M."/>
            <person name="Smanski M.J."/>
            <person name="Chevrette M.G."/>
            <person name="De Carvalho L.P.S."/>
            <person name="Shen B."/>
        </authorList>
    </citation>
    <scope>NUCLEOTIDE SEQUENCE [LARGE SCALE GENOMIC DNA]</scope>
    <source>
        <strain evidence="3 4">NPDC001281</strain>
    </source>
</reference>
<gene>
    <name evidence="3" type="ORF">ACFY05_29330</name>
</gene>
<organism evidence="3 4">
    <name type="scientific">Microtetraspora fusca</name>
    <dbReference type="NCBI Taxonomy" id="1997"/>
    <lineage>
        <taxon>Bacteria</taxon>
        <taxon>Bacillati</taxon>
        <taxon>Actinomycetota</taxon>
        <taxon>Actinomycetes</taxon>
        <taxon>Streptosporangiales</taxon>
        <taxon>Streptosporangiaceae</taxon>
        <taxon>Microtetraspora</taxon>
    </lineage>
</organism>
<proteinExistence type="predicted"/>
<evidence type="ECO:0000256" key="1">
    <source>
        <dbReference type="SAM" id="MobiDB-lite"/>
    </source>
</evidence>
<feature type="region of interest" description="Disordered" evidence="1">
    <location>
        <begin position="35"/>
        <end position="75"/>
    </location>
</feature>
<keyword evidence="2" id="KW-0812">Transmembrane</keyword>